<accession>A0ABW5D655</accession>
<reference evidence="2" key="1">
    <citation type="journal article" date="2019" name="Int. J. Syst. Evol. Microbiol.">
        <title>The Global Catalogue of Microorganisms (GCM) 10K type strain sequencing project: providing services to taxonomists for standard genome sequencing and annotation.</title>
        <authorList>
            <consortium name="The Broad Institute Genomics Platform"/>
            <consortium name="The Broad Institute Genome Sequencing Center for Infectious Disease"/>
            <person name="Wu L."/>
            <person name="Ma J."/>
        </authorList>
    </citation>
    <scope>NUCLEOTIDE SEQUENCE [LARGE SCALE GENOMIC DNA]</scope>
    <source>
        <strain evidence="2">CGMCC 4.7106</strain>
    </source>
</reference>
<evidence type="ECO:0000313" key="1">
    <source>
        <dbReference type="EMBL" id="MFD2255909.1"/>
    </source>
</evidence>
<name>A0ABW5D655_9BACT</name>
<dbReference type="EMBL" id="JBHUIT010000003">
    <property type="protein sequence ID" value="MFD2255909.1"/>
    <property type="molecule type" value="Genomic_DNA"/>
</dbReference>
<comment type="caution">
    <text evidence="1">The sequence shown here is derived from an EMBL/GenBank/DDBJ whole genome shotgun (WGS) entry which is preliminary data.</text>
</comment>
<dbReference type="RefSeq" id="WP_386818692.1">
    <property type="nucleotide sequence ID" value="NZ_JBHUIT010000003.1"/>
</dbReference>
<dbReference type="Proteomes" id="UP001597375">
    <property type="component" value="Unassembled WGS sequence"/>
</dbReference>
<proteinExistence type="predicted"/>
<organism evidence="1 2">
    <name type="scientific">Luteolibacter algae</name>
    <dbReference type="NCBI Taxonomy" id="454151"/>
    <lineage>
        <taxon>Bacteria</taxon>
        <taxon>Pseudomonadati</taxon>
        <taxon>Verrucomicrobiota</taxon>
        <taxon>Verrucomicrobiia</taxon>
        <taxon>Verrucomicrobiales</taxon>
        <taxon>Verrucomicrobiaceae</taxon>
        <taxon>Luteolibacter</taxon>
    </lineage>
</organism>
<protein>
    <submittedName>
        <fullName evidence="1">Uncharacterized protein</fullName>
    </submittedName>
</protein>
<evidence type="ECO:0000313" key="2">
    <source>
        <dbReference type="Proteomes" id="UP001597375"/>
    </source>
</evidence>
<gene>
    <name evidence="1" type="ORF">ACFSSA_04395</name>
</gene>
<sequence>MKSHEIFAAVDPAVVTEILDWFRAHDRNVYKSAIATLAGNRKLRPVFVQKKSLPEQYAWVHKTLQIKACDAIGEQILQAYLMAGQQSMLGMFCDGMGIEHDGKGSVVGDLPAELDKAKLDETVDKLVDVFDPKIFTLYLHCFNMQVAGGYPTLTEKLASDERLKLA</sequence>
<keyword evidence="2" id="KW-1185">Reference proteome</keyword>